<dbReference type="SUPFAM" id="SSF47413">
    <property type="entry name" value="lambda repressor-like DNA-binding domains"/>
    <property type="match status" value="1"/>
</dbReference>
<evidence type="ECO:0000259" key="2">
    <source>
        <dbReference type="Pfam" id="PF13464"/>
    </source>
</evidence>
<evidence type="ECO:0000256" key="1">
    <source>
        <dbReference type="SAM" id="Phobius"/>
    </source>
</evidence>
<dbReference type="EMBL" id="JBHMEI010000017">
    <property type="protein sequence ID" value="MFB9204475.1"/>
    <property type="molecule type" value="Genomic_DNA"/>
</dbReference>
<gene>
    <name evidence="3" type="ORF">ACFFV7_24990</name>
</gene>
<dbReference type="Pfam" id="PF13413">
    <property type="entry name" value="HTH_25"/>
    <property type="match status" value="1"/>
</dbReference>
<name>A0ABV5IK69_9ACTN</name>
<dbReference type="InterPro" id="IPR025194">
    <property type="entry name" value="RodZ-like_C"/>
</dbReference>
<evidence type="ECO:0000313" key="3">
    <source>
        <dbReference type="EMBL" id="MFB9204475.1"/>
    </source>
</evidence>
<keyword evidence="4" id="KW-1185">Reference proteome</keyword>
<feature type="transmembrane region" description="Helical" evidence="1">
    <location>
        <begin position="107"/>
        <end position="128"/>
    </location>
</feature>
<accession>A0ABV5IK69</accession>
<dbReference type="InterPro" id="IPR050400">
    <property type="entry name" value="Bact_Cytoskel_RodZ"/>
</dbReference>
<dbReference type="PANTHER" id="PTHR34475">
    <property type="match status" value="1"/>
</dbReference>
<dbReference type="Pfam" id="PF13464">
    <property type="entry name" value="RodZ_C"/>
    <property type="match status" value="1"/>
</dbReference>
<dbReference type="PANTHER" id="PTHR34475:SF1">
    <property type="entry name" value="CYTOSKELETON PROTEIN RODZ"/>
    <property type="match status" value="1"/>
</dbReference>
<dbReference type="RefSeq" id="WP_125633741.1">
    <property type="nucleotide sequence ID" value="NZ_BMRC01000016.1"/>
</dbReference>
<reference evidence="3 4" key="1">
    <citation type="submission" date="2024-09" db="EMBL/GenBank/DDBJ databases">
        <authorList>
            <person name="Sun Q."/>
            <person name="Mori K."/>
        </authorList>
    </citation>
    <scope>NUCLEOTIDE SEQUENCE [LARGE SCALE GENOMIC DNA]</scope>
    <source>
        <strain evidence="3 4">CCM 3426</strain>
    </source>
</reference>
<comment type="caution">
    <text evidence="3">The sequence shown here is derived from an EMBL/GenBank/DDBJ whole genome shotgun (WGS) entry which is preliminary data.</text>
</comment>
<dbReference type="InterPro" id="IPR010982">
    <property type="entry name" value="Lambda_DNA-bd_dom_sf"/>
</dbReference>
<feature type="domain" description="Cytoskeleton protein RodZ-like C-terminal" evidence="2">
    <location>
        <begin position="176"/>
        <end position="242"/>
    </location>
</feature>
<keyword evidence="1" id="KW-0812">Transmembrane</keyword>
<protein>
    <submittedName>
        <fullName evidence="3">Helix-turn-helix domain-containing protein</fullName>
    </submittedName>
</protein>
<keyword evidence="1" id="KW-1133">Transmembrane helix</keyword>
<sequence length="254" mass="26713">MQEQSIGAMLAAARQAAGMTVAQVSAATRIRETIINHIEQDDYEQCGGAFYARGHVKAIAKVVGLDPEATVHLFDQQHGGAPQPVRAAAVFQADRTLALRERRGPNWTMALGVALAVVVVFGTVRVLGGASDQVHTADVHAITPKPSVPPNTPITEAPRAAAAKGKVTKGMVTLKIKAKRTSYVNVRDGEGRMLFAGMLQAGNSSTWQAADKLSLLLGDAGAVSLQVNGKKVDKLGGRGEMVSRSFGLSTTPPR</sequence>
<evidence type="ECO:0000313" key="4">
    <source>
        <dbReference type="Proteomes" id="UP001589647"/>
    </source>
</evidence>
<dbReference type="Gene3D" id="1.10.260.40">
    <property type="entry name" value="lambda repressor-like DNA-binding domains"/>
    <property type="match status" value="1"/>
</dbReference>
<proteinExistence type="predicted"/>
<keyword evidence="1" id="KW-0472">Membrane</keyword>
<dbReference type="Proteomes" id="UP001589647">
    <property type="component" value="Unassembled WGS sequence"/>
</dbReference>
<organism evidence="3 4">
    <name type="scientific">Nonomuraea spiralis</name>
    <dbReference type="NCBI Taxonomy" id="46182"/>
    <lineage>
        <taxon>Bacteria</taxon>
        <taxon>Bacillati</taxon>
        <taxon>Actinomycetota</taxon>
        <taxon>Actinomycetes</taxon>
        <taxon>Streptosporangiales</taxon>
        <taxon>Streptosporangiaceae</taxon>
        <taxon>Nonomuraea</taxon>
    </lineage>
</organism>